<sequence length="159" mass="17318">MDELAHLSVYHQQHDRQQQAALVKQEVDAQTSAQATLESSMTTPMSAAALYPALGHGTYDTLCRSPWVGSNGQQSTLHSTASADESSRLVHVNNCVVVLTTMAAAAVVAAAVRSVRRFGALAQLVSPSEPRRRRSAIRGNYFWSVPHNKRRPPASVVRR</sequence>
<organism evidence="1 2">
    <name type="scientific">Plectus sambesii</name>
    <dbReference type="NCBI Taxonomy" id="2011161"/>
    <lineage>
        <taxon>Eukaryota</taxon>
        <taxon>Metazoa</taxon>
        <taxon>Ecdysozoa</taxon>
        <taxon>Nematoda</taxon>
        <taxon>Chromadorea</taxon>
        <taxon>Plectida</taxon>
        <taxon>Plectina</taxon>
        <taxon>Plectoidea</taxon>
        <taxon>Plectidae</taxon>
        <taxon>Plectus</taxon>
    </lineage>
</organism>
<dbReference type="AlphaFoldDB" id="A0A914W031"/>
<keyword evidence="1" id="KW-1185">Reference proteome</keyword>
<proteinExistence type="predicted"/>
<evidence type="ECO:0000313" key="2">
    <source>
        <dbReference type="WBParaSite" id="PSAMB.scaffold2749size21487.g18949.t1"/>
    </source>
</evidence>
<protein>
    <submittedName>
        <fullName evidence="2">Uncharacterized protein</fullName>
    </submittedName>
</protein>
<accession>A0A914W031</accession>
<dbReference type="Proteomes" id="UP000887566">
    <property type="component" value="Unplaced"/>
</dbReference>
<name>A0A914W031_9BILA</name>
<evidence type="ECO:0000313" key="1">
    <source>
        <dbReference type="Proteomes" id="UP000887566"/>
    </source>
</evidence>
<reference evidence="2" key="1">
    <citation type="submission" date="2022-11" db="UniProtKB">
        <authorList>
            <consortium name="WormBaseParasite"/>
        </authorList>
    </citation>
    <scope>IDENTIFICATION</scope>
</reference>
<dbReference type="WBParaSite" id="PSAMB.scaffold2749size21487.g18949.t1">
    <property type="protein sequence ID" value="PSAMB.scaffold2749size21487.g18949.t1"/>
    <property type="gene ID" value="PSAMB.scaffold2749size21487.g18949"/>
</dbReference>